<evidence type="ECO:0000313" key="2">
    <source>
        <dbReference type="Proteomes" id="UP000183050"/>
    </source>
</evidence>
<reference evidence="1 2" key="1">
    <citation type="submission" date="2016-11" db="EMBL/GenBank/DDBJ databases">
        <title>Rhizobium leguminosarum bv. viciae strain Vaf12 isolated from Vavilovia formosa root nodules from Russia, Dagestan.</title>
        <authorList>
            <person name="Kimeklis A."/>
        </authorList>
    </citation>
    <scope>NUCLEOTIDE SEQUENCE [LARGE SCALE GENOMIC DNA]</scope>
    <source>
        <strain evidence="1 2">Vaf-108</strain>
    </source>
</reference>
<dbReference type="AlphaFoldDB" id="A0A1L3ZF69"/>
<dbReference type="Proteomes" id="UP000183050">
    <property type="component" value="Chromosome"/>
</dbReference>
<proteinExistence type="predicted"/>
<dbReference type="EMBL" id="CP018228">
    <property type="protein sequence ID" value="API54299.1"/>
    <property type="molecule type" value="Genomic_DNA"/>
</dbReference>
<organism evidence="1 2">
    <name type="scientific">Rhizobium leguminosarum</name>
    <dbReference type="NCBI Taxonomy" id="384"/>
    <lineage>
        <taxon>Bacteria</taxon>
        <taxon>Pseudomonadati</taxon>
        <taxon>Pseudomonadota</taxon>
        <taxon>Alphaproteobacteria</taxon>
        <taxon>Hyphomicrobiales</taxon>
        <taxon>Rhizobiaceae</taxon>
        <taxon>Rhizobium/Agrobacterium group</taxon>
        <taxon>Rhizobium</taxon>
    </lineage>
</organism>
<protein>
    <submittedName>
        <fullName evidence="1">Uncharacterized protein</fullName>
    </submittedName>
</protein>
<gene>
    <name evidence="1" type="ORF">BMW22_24220</name>
</gene>
<sequence>MHRPGMAFTSVAGTRLSLLVPNVKSRVATPFGKNGKAPAVLRSGALSIVYLGFDCGAGFVPFGS</sequence>
<accession>A0A1L3ZF69</accession>
<name>A0A1L3ZF69_RHILE</name>
<evidence type="ECO:0000313" key="1">
    <source>
        <dbReference type="EMBL" id="API54299.1"/>
    </source>
</evidence>